<sequence length="112" mass="12257">MQEVASRCPPGRPFFKISTILRNGRETELQIVVEVQKVAVLYPPQSILRISTILRNGPETEPQVVVVVQKKWLPGVRPGPILTISTILRNGPGTEPQVVVAVQEVASRCPPG</sequence>
<evidence type="ECO:0000313" key="2">
    <source>
        <dbReference type="Proteomes" id="UP000499080"/>
    </source>
</evidence>
<protein>
    <submittedName>
        <fullName evidence="1">Uncharacterized protein</fullName>
    </submittedName>
</protein>
<evidence type="ECO:0000313" key="1">
    <source>
        <dbReference type="EMBL" id="GBN38166.1"/>
    </source>
</evidence>
<comment type="caution">
    <text evidence="1">The sequence shown here is derived from an EMBL/GenBank/DDBJ whole genome shotgun (WGS) entry which is preliminary data.</text>
</comment>
<proteinExistence type="predicted"/>
<name>A0A4Y2NKB7_ARAVE</name>
<gene>
    <name evidence="1" type="ORF">AVEN_182830_1</name>
</gene>
<organism evidence="1 2">
    <name type="scientific">Araneus ventricosus</name>
    <name type="common">Orbweaver spider</name>
    <name type="synonym">Epeira ventricosa</name>
    <dbReference type="NCBI Taxonomy" id="182803"/>
    <lineage>
        <taxon>Eukaryota</taxon>
        <taxon>Metazoa</taxon>
        <taxon>Ecdysozoa</taxon>
        <taxon>Arthropoda</taxon>
        <taxon>Chelicerata</taxon>
        <taxon>Arachnida</taxon>
        <taxon>Araneae</taxon>
        <taxon>Araneomorphae</taxon>
        <taxon>Entelegynae</taxon>
        <taxon>Araneoidea</taxon>
        <taxon>Araneidae</taxon>
        <taxon>Araneus</taxon>
    </lineage>
</organism>
<dbReference type="EMBL" id="BGPR01009129">
    <property type="protein sequence ID" value="GBN38166.1"/>
    <property type="molecule type" value="Genomic_DNA"/>
</dbReference>
<accession>A0A4Y2NKB7</accession>
<reference evidence="1 2" key="1">
    <citation type="journal article" date="2019" name="Sci. Rep.">
        <title>Orb-weaving spider Araneus ventricosus genome elucidates the spidroin gene catalogue.</title>
        <authorList>
            <person name="Kono N."/>
            <person name="Nakamura H."/>
            <person name="Ohtoshi R."/>
            <person name="Moran D.A.P."/>
            <person name="Shinohara A."/>
            <person name="Yoshida Y."/>
            <person name="Fujiwara M."/>
            <person name="Mori M."/>
            <person name="Tomita M."/>
            <person name="Arakawa K."/>
        </authorList>
    </citation>
    <scope>NUCLEOTIDE SEQUENCE [LARGE SCALE GENOMIC DNA]</scope>
</reference>
<keyword evidence="2" id="KW-1185">Reference proteome</keyword>
<dbReference type="AlphaFoldDB" id="A0A4Y2NKB7"/>
<dbReference type="Proteomes" id="UP000499080">
    <property type="component" value="Unassembled WGS sequence"/>
</dbReference>